<feature type="region of interest" description="Disordered" evidence="1">
    <location>
        <begin position="564"/>
        <end position="666"/>
    </location>
</feature>
<reference evidence="4 5" key="1">
    <citation type="journal article" date="2019" name="Plant Biotechnol. J.">
        <title>The red bayberry genome and genetic basis of sex determination.</title>
        <authorList>
            <person name="Jia H.M."/>
            <person name="Jia H.J."/>
            <person name="Cai Q.L."/>
            <person name="Wang Y."/>
            <person name="Zhao H.B."/>
            <person name="Yang W.F."/>
            <person name="Wang G.Y."/>
            <person name="Li Y.H."/>
            <person name="Zhan D.L."/>
            <person name="Shen Y.T."/>
            <person name="Niu Q.F."/>
            <person name="Chang L."/>
            <person name="Qiu J."/>
            <person name="Zhao L."/>
            <person name="Xie H.B."/>
            <person name="Fu W.Y."/>
            <person name="Jin J."/>
            <person name="Li X.W."/>
            <person name="Jiao Y."/>
            <person name="Zhou C.C."/>
            <person name="Tu T."/>
            <person name="Chai C.Y."/>
            <person name="Gao J.L."/>
            <person name="Fan L.J."/>
            <person name="van de Weg E."/>
            <person name="Wang J.Y."/>
            <person name="Gao Z.S."/>
        </authorList>
    </citation>
    <scope>NUCLEOTIDE SEQUENCE [LARGE SCALE GENOMIC DNA]</scope>
    <source>
        <tissue evidence="4">Leaves</tissue>
    </source>
</reference>
<dbReference type="EMBL" id="RXIC02000023">
    <property type="protein sequence ID" value="KAB1212673.1"/>
    <property type="molecule type" value="Genomic_DNA"/>
</dbReference>
<dbReference type="InterPro" id="IPR011989">
    <property type="entry name" value="ARM-like"/>
</dbReference>
<dbReference type="GO" id="GO:0003743">
    <property type="term" value="F:translation initiation factor activity"/>
    <property type="evidence" value="ECO:0007669"/>
    <property type="project" value="UniProtKB-KW"/>
</dbReference>
<feature type="compositionally biased region" description="Pro residues" evidence="1">
    <location>
        <begin position="565"/>
        <end position="592"/>
    </location>
</feature>
<feature type="domain" description="Transcription initiation factor TFIID subunit 2 TPR repeats" evidence="3">
    <location>
        <begin position="197"/>
        <end position="504"/>
    </location>
</feature>
<gene>
    <name evidence="4" type="ORF">CJ030_MR5G009715</name>
</gene>
<dbReference type="Pfam" id="PF25577">
    <property type="entry name" value="TPR_TAF2_C"/>
    <property type="match status" value="1"/>
</dbReference>
<organism evidence="4 5">
    <name type="scientific">Morella rubra</name>
    <name type="common">Chinese bayberry</name>
    <dbReference type="NCBI Taxonomy" id="262757"/>
    <lineage>
        <taxon>Eukaryota</taxon>
        <taxon>Viridiplantae</taxon>
        <taxon>Streptophyta</taxon>
        <taxon>Embryophyta</taxon>
        <taxon>Tracheophyta</taxon>
        <taxon>Spermatophyta</taxon>
        <taxon>Magnoliopsida</taxon>
        <taxon>eudicotyledons</taxon>
        <taxon>Gunneridae</taxon>
        <taxon>Pentapetalae</taxon>
        <taxon>rosids</taxon>
        <taxon>fabids</taxon>
        <taxon>Fagales</taxon>
        <taxon>Myricaceae</taxon>
        <taxon>Morella</taxon>
    </lineage>
</organism>
<keyword evidence="4" id="KW-0396">Initiation factor</keyword>
<feature type="compositionally biased region" description="Basic and acidic residues" evidence="1">
    <location>
        <begin position="634"/>
        <end position="655"/>
    </location>
</feature>
<evidence type="ECO:0000313" key="5">
    <source>
        <dbReference type="Proteomes" id="UP000516437"/>
    </source>
</evidence>
<evidence type="ECO:0000256" key="1">
    <source>
        <dbReference type="SAM" id="MobiDB-lite"/>
    </source>
</evidence>
<dbReference type="GO" id="GO:0003682">
    <property type="term" value="F:chromatin binding"/>
    <property type="evidence" value="ECO:0007669"/>
    <property type="project" value="TreeGrafter"/>
</dbReference>
<comment type="caution">
    <text evidence="4">The sequence shown here is derived from an EMBL/GenBank/DDBJ whole genome shotgun (WGS) entry which is preliminary data.</text>
</comment>
<dbReference type="InterPro" id="IPR037813">
    <property type="entry name" value="TAF2"/>
</dbReference>
<dbReference type="InterPro" id="IPR057345">
    <property type="entry name" value="Ig-like_TAF2"/>
</dbReference>
<proteinExistence type="predicted"/>
<feature type="region of interest" description="Disordered" evidence="1">
    <location>
        <begin position="686"/>
        <end position="707"/>
    </location>
</feature>
<protein>
    <submittedName>
        <fullName evidence="4">Transcription initiation factor TFIID subunit 2</fullName>
    </submittedName>
</protein>
<dbReference type="GO" id="GO:0005669">
    <property type="term" value="C:transcription factor TFIID complex"/>
    <property type="evidence" value="ECO:0007669"/>
    <property type="project" value="InterPro"/>
</dbReference>
<dbReference type="GO" id="GO:0006367">
    <property type="term" value="P:transcription initiation at RNA polymerase II promoter"/>
    <property type="evidence" value="ECO:0007669"/>
    <property type="project" value="TreeGrafter"/>
</dbReference>
<feature type="domain" description="Transcription initiation factor TFIID subunit 2 Ig-like" evidence="2">
    <location>
        <begin position="48"/>
        <end position="194"/>
    </location>
</feature>
<accession>A0A6A1VJ05</accession>
<dbReference type="AlphaFoldDB" id="A0A6A1VJ05"/>
<dbReference type="PANTHER" id="PTHR15137:SF9">
    <property type="entry name" value="TRANSCRIPTION INITIATION FACTOR TFIID SUBUNIT 2"/>
    <property type="match status" value="1"/>
</dbReference>
<dbReference type="InterPro" id="IPR016024">
    <property type="entry name" value="ARM-type_fold"/>
</dbReference>
<evidence type="ECO:0000259" key="3">
    <source>
        <dbReference type="Pfam" id="PF25577"/>
    </source>
</evidence>
<name>A0A6A1VJ05_9ROSI</name>
<dbReference type="GO" id="GO:0000976">
    <property type="term" value="F:transcription cis-regulatory region binding"/>
    <property type="evidence" value="ECO:0007669"/>
    <property type="project" value="TreeGrafter"/>
</dbReference>
<sequence>MKVVVVDNVELSKYLHYSEMQFRHLANKVGNLERPFLKEFFPRWVGSCGCPALKMGFSYNKRKNMVELAVLRGCTASPDSSASVNINADSENREGDIGWPGMMSIRVYELDGMYDHPILPMGGDIWQLLEIQCHSKLAARRFQKSKKGSKPDGSDDNGDVIPALDMRSSAESPLLWMRADPEMEYLAEIHFNQPLQMWINQLEKDKDVVAQAQAISTLEALPQLSFSVVNALNSFLNDSKAFWRLRVEAAFALANTASEETDLAGLVHLVKFYKSRRFDANIGLPKPNDFHDFPEYFVLEAIPHAVAMVRAADKKSPREAVEFVLQLLKYNDNNGNPYSDVFWLAELVQSVGELEFGQQSILFLTSLLKRIDRLLQFDRLMPSHNGILTVSCIRTLTQIALKLSEFIPHDRVFELIRPFRDFKTIWKVRIEASRALLDLEFHSKGIGAALSLFIKYLEEEPSLRGQVKLAVHAMRLCQISSGSDSIDTLKSDMLVSLLRLLDGHIAFNNVFLRHHLFCIIQILAGRPPTLYGVPRETRTLLMGDAEACIEQKNIFSALVSEVKPPDLPSDIPHPPEPPSNVPDPLELPPDMPNPSHDVLVVPHGSKDADTVSNCHDRKMPSFKIRVKQSAATSRTEEADNQTVERSHGGPREMDRGASSSVSVDAPQRNFADVVSISNQNLEEVNSCHDRGSRMTASIGSAKPASDGEDIAKELQCTADSSKVSVHPKPDVQLSSSVMQDNNVDADAHKYASLQTLSVGRNGLDGGSVGMTESSLHRKEKKKKGKEKKRKREDHKGHRDDPEYLERKRLKKEKKQKEKEMAKLLGKEITNASSGEPSKKEELSVNLASVHLNPNEPKGSDVITRTVDVKPEASEGTSAAPKIRIKIKNRTLNKL</sequence>
<keyword evidence="4" id="KW-0648">Protein biosynthesis</keyword>
<feature type="region of interest" description="Disordered" evidence="1">
    <location>
        <begin position="142"/>
        <end position="163"/>
    </location>
</feature>
<dbReference type="SUPFAM" id="SSF48371">
    <property type="entry name" value="ARM repeat"/>
    <property type="match status" value="1"/>
</dbReference>
<dbReference type="GO" id="GO:0016251">
    <property type="term" value="F:RNA polymerase II general transcription initiation factor activity"/>
    <property type="evidence" value="ECO:0007669"/>
    <property type="project" value="TreeGrafter"/>
</dbReference>
<feature type="compositionally biased region" description="Basic and acidic residues" evidence="1">
    <location>
        <begin position="793"/>
        <end position="806"/>
    </location>
</feature>
<feature type="compositionally biased region" description="Basic and acidic residues" evidence="1">
    <location>
        <begin position="604"/>
        <end position="619"/>
    </location>
</feature>
<dbReference type="PANTHER" id="PTHR15137">
    <property type="entry name" value="TRANSCRIPTION INITIATION FACTOR TFIID"/>
    <property type="match status" value="1"/>
</dbReference>
<dbReference type="Pfam" id="PF25316">
    <property type="entry name" value="TAF2_3rd"/>
    <property type="match status" value="1"/>
</dbReference>
<dbReference type="OrthoDB" id="308861at2759"/>
<keyword evidence="5" id="KW-1185">Reference proteome</keyword>
<dbReference type="Gene3D" id="1.25.10.10">
    <property type="entry name" value="Leucine-rich Repeat Variant"/>
    <property type="match status" value="1"/>
</dbReference>
<dbReference type="Proteomes" id="UP000516437">
    <property type="component" value="Chromosome 5"/>
</dbReference>
<evidence type="ECO:0000259" key="2">
    <source>
        <dbReference type="Pfam" id="PF25316"/>
    </source>
</evidence>
<feature type="compositionally biased region" description="Basic and acidic residues" evidence="1">
    <location>
        <begin position="814"/>
        <end position="825"/>
    </location>
</feature>
<feature type="compositionally biased region" description="Basic residues" evidence="1">
    <location>
        <begin position="777"/>
        <end position="792"/>
    </location>
</feature>
<dbReference type="InterPro" id="IPR057991">
    <property type="entry name" value="TPR_TAF2_C"/>
</dbReference>
<evidence type="ECO:0000313" key="4">
    <source>
        <dbReference type="EMBL" id="KAB1212673.1"/>
    </source>
</evidence>
<feature type="region of interest" description="Disordered" evidence="1">
    <location>
        <begin position="758"/>
        <end position="843"/>
    </location>
</feature>